<dbReference type="InterPro" id="IPR024761">
    <property type="entry name" value="TFIIIC_delta_N"/>
</dbReference>
<protein>
    <submittedName>
        <fullName evidence="4">General transcription factor 3C polypeptide 4-like</fullName>
    </submittedName>
</protein>
<evidence type="ECO:0000313" key="3">
    <source>
        <dbReference type="Proteomes" id="UP000695022"/>
    </source>
</evidence>
<dbReference type="SUPFAM" id="SSF50978">
    <property type="entry name" value="WD40 repeat-like"/>
    <property type="match status" value="1"/>
</dbReference>
<keyword evidence="3" id="KW-1185">Reference proteome</keyword>
<evidence type="ECO:0000313" key="4">
    <source>
        <dbReference type="RefSeq" id="XP_014677632.1"/>
    </source>
</evidence>
<evidence type="ECO:0000259" key="2">
    <source>
        <dbReference type="Pfam" id="PF12660"/>
    </source>
</evidence>
<organism evidence="3 4">
    <name type="scientific">Priapulus caudatus</name>
    <name type="common">Priapulid worm</name>
    <dbReference type="NCBI Taxonomy" id="37621"/>
    <lineage>
        <taxon>Eukaryota</taxon>
        <taxon>Metazoa</taxon>
        <taxon>Ecdysozoa</taxon>
        <taxon>Scalidophora</taxon>
        <taxon>Priapulida</taxon>
        <taxon>Priapulimorpha</taxon>
        <taxon>Priapulimorphida</taxon>
        <taxon>Priapulidae</taxon>
        <taxon>Priapulus</taxon>
    </lineage>
</organism>
<dbReference type="Pfam" id="PF12657">
    <property type="entry name" value="TFIIIC_delta"/>
    <property type="match status" value="1"/>
</dbReference>
<gene>
    <name evidence="4" type="primary">LOC106817476</name>
</gene>
<dbReference type="InterPro" id="IPR036322">
    <property type="entry name" value="WD40_repeat_dom_sf"/>
</dbReference>
<dbReference type="PANTHER" id="PTHR15496:SF2">
    <property type="entry name" value="GENERAL TRANSCRIPTION FACTOR 3C POLYPEPTIDE 4"/>
    <property type="match status" value="1"/>
</dbReference>
<dbReference type="InterPro" id="IPR044230">
    <property type="entry name" value="GTF3C4"/>
</dbReference>
<feature type="domain" description="Transcription factor IIIC 90kDa subunit N-terminal" evidence="1">
    <location>
        <begin position="11"/>
        <end position="368"/>
    </location>
</feature>
<feature type="domain" description="Transcription factor IIIC putative zinc-finger" evidence="2">
    <location>
        <begin position="537"/>
        <end position="593"/>
    </location>
</feature>
<dbReference type="RefSeq" id="XP_014677632.1">
    <property type="nucleotide sequence ID" value="XM_014822146.1"/>
</dbReference>
<dbReference type="GeneID" id="106817476"/>
<dbReference type="Pfam" id="PF12660">
    <property type="entry name" value="zf-TFIIIC"/>
    <property type="match status" value="1"/>
</dbReference>
<sequence>MQDSQRGPFLTIMLDRTLSPAIATQHHFTGYRLGAWSPQHVDPLHRCVLATLTMDHRLCIFSRGKAKKWVQVMEPSKLLNDHMAGNDFDTADSHIIQERPKDVTADLWHLKNRTYLLASVTMVWSQVMTLNENKYCLLITAQKSGHIVFWRMSLPLTGDADAMMSSVYVSNQEMPTCMYWEPASTGANSGILAIGNTEGIVKVLSASLASDGAVVVSNFGTVWSQVDRIPVSQVAVTTLGGQAVLVAAKEMFIVAVGLDLAAGVVKPTTYCFMGAHASAVTGMHVCRSGLVVAASGDSVYQQIVPKMDEVAGGSDLQVEIGQLDFGSRAHTTSHGLTVSPNGVFVVFVESPAGPFDHLVLKEALKVHVATLATSVDDVGDVLLNRADGPLTHNLDALEYVRLHVMSGEPLPLPLQQLCCADLSEASQYTLKLVRYLLQLQTTTAVGDDDAERSLRTQVALLNNQIVCRRYEQTVLPLLAKPDVQSLLQMNHDLCTSLLLMATWWLQCNQAVADKSIAQCAFELCAVVMPDDSNVASWDVCAVCKEDVTLHSPTESLCNKGHKTARCCQTLLQTRKMDASSQRKCSLCGAMSIEPQPGANWGTLLDSYCSFCDGILYTGL</sequence>
<dbReference type="PANTHER" id="PTHR15496">
    <property type="entry name" value="GENERAL TRANSCRIPTION FACTOR 3C POLYPEPTIDE 4 FAMILY"/>
    <property type="match status" value="1"/>
</dbReference>
<accession>A0ABM1EZL1</accession>
<dbReference type="InterPro" id="IPR024764">
    <property type="entry name" value="TFIIIC_Znf"/>
</dbReference>
<proteinExistence type="predicted"/>
<evidence type="ECO:0000259" key="1">
    <source>
        <dbReference type="Pfam" id="PF12657"/>
    </source>
</evidence>
<reference evidence="4" key="1">
    <citation type="submission" date="2025-08" db="UniProtKB">
        <authorList>
            <consortium name="RefSeq"/>
        </authorList>
    </citation>
    <scope>IDENTIFICATION</scope>
</reference>
<dbReference type="Proteomes" id="UP000695022">
    <property type="component" value="Unplaced"/>
</dbReference>
<name>A0ABM1EZL1_PRICU</name>